<dbReference type="EMBL" id="GBXM01033958">
    <property type="protein sequence ID" value="JAH74619.1"/>
    <property type="molecule type" value="Transcribed_RNA"/>
</dbReference>
<organism evidence="1">
    <name type="scientific">Anguilla anguilla</name>
    <name type="common">European freshwater eel</name>
    <name type="synonym">Muraena anguilla</name>
    <dbReference type="NCBI Taxonomy" id="7936"/>
    <lineage>
        <taxon>Eukaryota</taxon>
        <taxon>Metazoa</taxon>
        <taxon>Chordata</taxon>
        <taxon>Craniata</taxon>
        <taxon>Vertebrata</taxon>
        <taxon>Euteleostomi</taxon>
        <taxon>Actinopterygii</taxon>
        <taxon>Neopterygii</taxon>
        <taxon>Teleostei</taxon>
        <taxon>Anguilliformes</taxon>
        <taxon>Anguillidae</taxon>
        <taxon>Anguilla</taxon>
    </lineage>
</organism>
<name>A0A0E9V929_ANGAN</name>
<accession>A0A0E9V929</accession>
<evidence type="ECO:0000313" key="1">
    <source>
        <dbReference type="EMBL" id="JAH74619.1"/>
    </source>
</evidence>
<reference evidence="1" key="1">
    <citation type="submission" date="2014-11" db="EMBL/GenBank/DDBJ databases">
        <authorList>
            <person name="Amaro Gonzalez C."/>
        </authorList>
    </citation>
    <scope>NUCLEOTIDE SEQUENCE</scope>
</reference>
<reference evidence="1" key="2">
    <citation type="journal article" date="2015" name="Fish Shellfish Immunol.">
        <title>Early steps in the European eel (Anguilla anguilla)-Vibrio vulnificus interaction in the gills: Role of the RtxA13 toxin.</title>
        <authorList>
            <person name="Callol A."/>
            <person name="Pajuelo D."/>
            <person name="Ebbesson L."/>
            <person name="Teles M."/>
            <person name="MacKenzie S."/>
            <person name="Amaro C."/>
        </authorList>
    </citation>
    <scope>NUCLEOTIDE SEQUENCE</scope>
</reference>
<protein>
    <submittedName>
        <fullName evidence="1">Uncharacterized protein</fullName>
    </submittedName>
</protein>
<sequence length="15" mass="1617">MLTGFLCLFVLTTAS</sequence>
<proteinExistence type="predicted"/>